<feature type="compositionally biased region" description="Polar residues" evidence="1">
    <location>
        <begin position="529"/>
        <end position="541"/>
    </location>
</feature>
<dbReference type="GO" id="GO:0004843">
    <property type="term" value="F:cysteine-type deubiquitinase activity"/>
    <property type="evidence" value="ECO:0007669"/>
    <property type="project" value="UniProtKB-EC"/>
</dbReference>
<feature type="compositionally biased region" description="Low complexity" evidence="1">
    <location>
        <begin position="827"/>
        <end position="843"/>
    </location>
</feature>
<feature type="compositionally biased region" description="Basic and acidic residues" evidence="1">
    <location>
        <begin position="851"/>
        <end position="864"/>
    </location>
</feature>
<feature type="region of interest" description="Disordered" evidence="1">
    <location>
        <begin position="466"/>
        <end position="624"/>
    </location>
</feature>
<feature type="compositionally biased region" description="Basic residues" evidence="1">
    <location>
        <begin position="545"/>
        <end position="562"/>
    </location>
</feature>
<feature type="region of interest" description="Disordered" evidence="1">
    <location>
        <begin position="147"/>
        <end position="193"/>
    </location>
</feature>
<dbReference type="AlphaFoldDB" id="A0A812CF63"/>
<feature type="compositionally biased region" description="Basic and acidic residues" evidence="1">
    <location>
        <begin position="592"/>
        <end position="604"/>
    </location>
</feature>
<evidence type="ECO:0000313" key="2">
    <source>
        <dbReference type="EMBL" id="CAE1263237.1"/>
    </source>
</evidence>
<keyword evidence="3" id="KW-1185">Reference proteome</keyword>
<gene>
    <name evidence="2" type="ORF">SPHA_33618</name>
</gene>
<feature type="region of interest" description="Disordered" evidence="1">
    <location>
        <begin position="637"/>
        <end position="675"/>
    </location>
</feature>
<dbReference type="EMBL" id="CAHIKZ030001412">
    <property type="protein sequence ID" value="CAE1263237.1"/>
    <property type="molecule type" value="Genomic_DNA"/>
</dbReference>
<protein>
    <submittedName>
        <fullName evidence="2">USP36_42</fullName>
        <ecNumber evidence="2">3.4.19.12</ecNumber>
    </submittedName>
</protein>
<feature type="compositionally biased region" description="Low complexity" evidence="1">
    <location>
        <begin position="510"/>
        <end position="521"/>
    </location>
</feature>
<accession>A0A812CF63</accession>
<feature type="compositionally biased region" description="Polar residues" evidence="1">
    <location>
        <begin position="96"/>
        <end position="105"/>
    </location>
</feature>
<feature type="compositionally biased region" description="Polar residues" evidence="1">
    <location>
        <begin position="51"/>
        <end position="75"/>
    </location>
</feature>
<feature type="compositionally biased region" description="Basic residues" evidence="1">
    <location>
        <begin position="580"/>
        <end position="591"/>
    </location>
</feature>
<feature type="compositionally biased region" description="Basic and acidic residues" evidence="1">
    <location>
        <begin position="467"/>
        <end position="480"/>
    </location>
</feature>
<feature type="region of interest" description="Disordered" evidence="1">
    <location>
        <begin position="807"/>
        <end position="877"/>
    </location>
</feature>
<feature type="compositionally biased region" description="Polar residues" evidence="1">
    <location>
        <begin position="481"/>
        <end position="493"/>
    </location>
</feature>
<feature type="compositionally biased region" description="Polar residues" evidence="1">
    <location>
        <begin position="284"/>
        <end position="296"/>
    </location>
</feature>
<evidence type="ECO:0000313" key="3">
    <source>
        <dbReference type="Proteomes" id="UP000597762"/>
    </source>
</evidence>
<dbReference type="EC" id="3.4.19.12" evidence="2"/>
<feature type="compositionally biased region" description="Polar residues" evidence="1">
    <location>
        <begin position="807"/>
        <end position="818"/>
    </location>
</feature>
<feature type="region of interest" description="Disordered" evidence="1">
    <location>
        <begin position="255"/>
        <end position="297"/>
    </location>
</feature>
<feature type="compositionally biased region" description="Polar residues" evidence="1">
    <location>
        <begin position="158"/>
        <end position="177"/>
    </location>
</feature>
<organism evidence="2 3">
    <name type="scientific">Acanthosepion pharaonis</name>
    <name type="common">Pharaoh cuttlefish</name>
    <name type="synonym">Sepia pharaonis</name>
    <dbReference type="NCBI Taxonomy" id="158019"/>
    <lineage>
        <taxon>Eukaryota</taxon>
        <taxon>Metazoa</taxon>
        <taxon>Spiralia</taxon>
        <taxon>Lophotrochozoa</taxon>
        <taxon>Mollusca</taxon>
        <taxon>Cephalopoda</taxon>
        <taxon>Coleoidea</taxon>
        <taxon>Decapodiformes</taxon>
        <taxon>Sepiida</taxon>
        <taxon>Sepiina</taxon>
        <taxon>Sepiidae</taxon>
        <taxon>Acanthosepion</taxon>
    </lineage>
</organism>
<proteinExistence type="predicted"/>
<feature type="region of interest" description="Disordered" evidence="1">
    <location>
        <begin position="709"/>
        <end position="769"/>
    </location>
</feature>
<dbReference type="OrthoDB" id="420187at2759"/>
<feature type="region of interest" description="Disordered" evidence="1">
    <location>
        <begin position="47"/>
        <end position="111"/>
    </location>
</feature>
<keyword evidence="2" id="KW-0378">Hydrolase</keyword>
<dbReference type="Proteomes" id="UP000597762">
    <property type="component" value="Unassembled WGS sequence"/>
</dbReference>
<name>A0A812CF63_ACAPH</name>
<sequence length="1037" mass="113190">MIFLVATKSYPSLLKFLLFIISAVSLGMLVLLPGTSAVNDFGTAHPRKNHSLQSLHPSKSSVVTGSCNVSKTTSVPEKREKESFGIGSYSKGDTVKSASDSNSKSGEAKPRIVMQIKNGIVTTIEKPAAAGKTAEKEEEQLSKLVPYTGESESDQENKSGSSNSPQPTFPKSKSLESYCSGGRKPADSGATGDTKVVFDQSLNATTSVPGNAHLLETSTREWNNVRDSHSLDRFIPSTSPSSPFHSKDLTLKLHHRHSSSPLKRFLGDASGGGSSSSSSSSSSTAPTSTTLNSTCPSVAPGTVLTCDTTSTPKQKVNSTTTWLVQSQESAVSPSLASASSSSTSINSTTEWHVTDKGDAPQYLKLPERQHTGWTVLNKEGSGGNPQMTAENEDAASPTPLCSTTPEPDAVLGPSALDRISPVGTATSIASSAVTVTAAPNLVSMSPGNNSIPSLNLTKEASAPVLPLKEDPPAESKRETVESNGIYCSQTASKTLDPCPKPPTITTARPNNNASSAETSSARLKDSVGSRVQTPPINSENTSSKYSHKKHKKHKRKRHKEKSRHSQHDTENDSLDSELVRKKKHKKHKHKRESSNSEDRRRDFDDGPSPVKRRHRSGHLQDDSAEYEWVERTKEHFRPADIPLPSPTITRTETSNDHLTEQRSVEGPAEPPVERPHNIKYASRSLHISSSTSEHSPLLVESHCKKSVKSPVLSGMDNKLKSSLYGSSEKPNDKSIDSQSKSVYSTKESKDENASSEQHSTSLTGIPSESLSPSFLSTTASMSNAMSLSSNSAPPMSSQKTLLLASVDSKTPNSGSKSEITNHRHSDLSSSSSSDRTVSSSPSSGQHKHSKTEKTQEHCSGEVSRHSKPNVSSQRWDSHIHDGYKRIVKGSDNYKMTWDGSKNSRIADELEKSCNRAYGGQMMSWDGGKSVLSQDMEHERNRNKRYCSQDYNDDYDRGKAKKIKKPRLDHMYNNSGVNSFQRLHDDRNKDKWRYNQRMPGSSYGQHPYHRSYQHYGHGPSMNHMGHYSHYMGRHAYRH</sequence>
<comment type="caution">
    <text evidence="2">The sequence shown here is derived from an EMBL/GenBank/DDBJ whole genome shotgun (WGS) entry which is preliminary data.</text>
</comment>
<feature type="compositionally biased region" description="Polar residues" evidence="1">
    <location>
        <begin position="736"/>
        <end position="745"/>
    </location>
</feature>
<reference evidence="2" key="1">
    <citation type="submission" date="2021-01" db="EMBL/GenBank/DDBJ databases">
        <authorList>
            <person name="Li R."/>
            <person name="Bekaert M."/>
        </authorList>
    </citation>
    <scope>NUCLEOTIDE SEQUENCE</scope>
    <source>
        <strain evidence="2">Farmed</strain>
    </source>
</reference>
<evidence type="ECO:0000256" key="1">
    <source>
        <dbReference type="SAM" id="MobiDB-lite"/>
    </source>
</evidence>
<feature type="compositionally biased region" description="Polar residues" evidence="1">
    <location>
        <begin position="754"/>
        <end position="769"/>
    </location>
</feature>
<feature type="region of interest" description="Disordered" evidence="1">
    <location>
        <begin position="376"/>
        <end position="409"/>
    </location>
</feature>
<feature type="compositionally biased region" description="Basic and acidic residues" evidence="1">
    <location>
        <begin position="653"/>
        <end position="663"/>
    </location>
</feature>